<dbReference type="Proteomes" id="UP000244989">
    <property type="component" value="Unassembled WGS sequence"/>
</dbReference>
<accession>A0A2U1T7P7</accession>
<sequence length="273" mass="29057">MTIMVPGPLPFELHRRLALIAELETPGLAAMFRITDASVRRGLDAGLSEREITEFLEVHSLGELPPTVTYLISDVARRHGGLRGGAALSYLRSDDDTLLAEVMASPAAEAAELTRLAPTVAISSLPLAKVLHHLREHGFSPVAENAEGATVDVRPEPARVFGRPQTPEVPRSGISEAKIDAAVSAVLGASAAQSATEPATDTPESPESPTTTLQLAARSRRQVRIVAVDKHGQRLEMTVLPLSVSGGQVDGLDEASGQVRRLLIHRITEVTFA</sequence>
<dbReference type="EMBL" id="QEEZ01000006">
    <property type="protein sequence ID" value="PWC02019.1"/>
    <property type="molecule type" value="Genomic_DNA"/>
</dbReference>
<keyword evidence="4" id="KW-1185">Reference proteome</keyword>
<evidence type="ECO:0000256" key="1">
    <source>
        <dbReference type="SAM" id="MobiDB-lite"/>
    </source>
</evidence>
<dbReference type="OrthoDB" id="3415124at2"/>
<evidence type="ECO:0000259" key="2">
    <source>
        <dbReference type="Pfam" id="PF13625"/>
    </source>
</evidence>
<feature type="region of interest" description="Disordered" evidence="1">
    <location>
        <begin position="190"/>
        <end position="212"/>
    </location>
</feature>
<gene>
    <name evidence="3" type="ORF">DF222_04035</name>
</gene>
<comment type="caution">
    <text evidence="3">The sequence shown here is derived from an EMBL/GenBank/DDBJ whole genome shotgun (WGS) entry which is preliminary data.</text>
</comment>
<reference evidence="4" key="1">
    <citation type="submission" date="2018-04" db="EMBL/GenBank/DDBJ databases">
        <authorList>
            <person name="Liu S."/>
            <person name="Wang Z."/>
            <person name="Li J."/>
        </authorList>
    </citation>
    <scope>NUCLEOTIDE SEQUENCE [LARGE SCALE GENOMIC DNA]</scope>
    <source>
        <strain evidence="4">2189</strain>
    </source>
</reference>
<evidence type="ECO:0000313" key="3">
    <source>
        <dbReference type="EMBL" id="PWC02019.1"/>
    </source>
</evidence>
<protein>
    <recommendedName>
        <fullName evidence="2">Helicase XPB/Ssl2 N-terminal domain-containing protein</fullName>
    </recommendedName>
</protein>
<dbReference type="AlphaFoldDB" id="A0A2U1T7P7"/>
<dbReference type="KEGG" id="cyz:C3B44_08340"/>
<organism evidence="3 4">
    <name type="scientific">Corynebacterium yudongzhengii</name>
    <dbReference type="NCBI Taxonomy" id="2080740"/>
    <lineage>
        <taxon>Bacteria</taxon>
        <taxon>Bacillati</taxon>
        <taxon>Actinomycetota</taxon>
        <taxon>Actinomycetes</taxon>
        <taxon>Mycobacteriales</taxon>
        <taxon>Corynebacteriaceae</taxon>
        <taxon>Corynebacterium</taxon>
    </lineage>
</organism>
<feature type="domain" description="Helicase XPB/Ssl2 N-terminal" evidence="2">
    <location>
        <begin position="1"/>
        <end position="117"/>
    </location>
</feature>
<proteinExistence type="predicted"/>
<evidence type="ECO:0000313" key="4">
    <source>
        <dbReference type="Proteomes" id="UP000244989"/>
    </source>
</evidence>
<dbReference type="Pfam" id="PF13625">
    <property type="entry name" value="Helicase_C_3"/>
    <property type="match status" value="1"/>
</dbReference>
<name>A0A2U1T7P7_9CORY</name>
<dbReference type="InterPro" id="IPR032830">
    <property type="entry name" value="XPB/Ssl2_N"/>
</dbReference>
<dbReference type="RefSeq" id="WP_108431976.1">
    <property type="nucleotide sequence ID" value="NZ_CP026947.1"/>
</dbReference>